<feature type="compositionally biased region" description="Polar residues" evidence="1">
    <location>
        <begin position="800"/>
        <end position="810"/>
    </location>
</feature>
<feature type="compositionally biased region" description="Polar residues" evidence="1">
    <location>
        <begin position="130"/>
        <end position="146"/>
    </location>
</feature>
<feature type="region of interest" description="Disordered" evidence="1">
    <location>
        <begin position="101"/>
        <end position="184"/>
    </location>
</feature>
<keyword evidence="3" id="KW-1185">Reference proteome</keyword>
<dbReference type="AlphaFoldDB" id="A0A2G8LEE6"/>
<proteinExistence type="predicted"/>
<dbReference type="Proteomes" id="UP000230750">
    <property type="component" value="Unassembled WGS sequence"/>
</dbReference>
<name>A0A2G8LEE6_STIJA</name>
<protein>
    <submittedName>
        <fullName evidence="2">Uncharacterized protein</fullName>
    </submittedName>
</protein>
<feature type="compositionally biased region" description="Polar residues" evidence="1">
    <location>
        <begin position="374"/>
        <end position="383"/>
    </location>
</feature>
<feature type="compositionally biased region" description="Polar residues" evidence="1">
    <location>
        <begin position="393"/>
        <end position="403"/>
    </location>
</feature>
<feature type="region of interest" description="Disordered" evidence="1">
    <location>
        <begin position="37"/>
        <end position="71"/>
    </location>
</feature>
<feature type="compositionally biased region" description="Polar residues" evidence="1">
    <location>
        <begin position="457"/>
        <end position="486"/>
    </location>
</feature>
<dbReference type="EMBL" id="MRZV01000106">
    <property type="protein sequence ID" value="PIK58646.1"/>
    <property type="molecule type" value="Genomic_DNA"/>
</dbReference>
<sequence>MWNLWRSIESTRKWHLMECGIEGLVEELCMKLKKVQEERDEKASDDVSMNTSEPEEKTASKKDTSKQAESARWWRQTLKQDYKPKGVWSSVAGSSVLLPVGGGTPESHSACVSRSSTSPTGFDDKKQRTRSLPTSLAPTRQNSFNSGKRRRSQKSGYQNDGVYRDRYRDRQPFIRNNKSARGGRKYYERRNFQIKRKDRSAMPNQPFADIKNYPTVIPLKVIFARPPSQTAAPPTAGQPSPELELQQSLWEERDPLRESENGDFFLEQAVHSMAESICRGIVDEEIEDGSTDESEERTDALPFGVSTSGEENWASTHPLECFGDPRFASVSVVCEDAEVLAPEDEPHPGSIWERDLVLGSPNLPDKGPWLESARSCQQATPSLLSPEIPEQKGSVSEDTSVSDELSVVIDDEPFTPEVNSPRNAPIGTGRGNDTLLRICNHDHRSGRVNKQEDLPEENQSSDATEWPSMSANQQQGQTDEMTSDPPSENIWAGFIADQQQGSLAEGIRSSCAPGQSSIDPASPSSSKAFDLNSALWSTYDTAPPRMQPPKVVTWGETVLSPLVSHLKASSSSFIEGGVYGSPYGSRNTSHYNSCSTSPGNDGSLLDLWGSKEHMQELSAAASKLEEYFSPRPTPGQQPLWSDEQSIIEDSLADSPKFLSSRSSSRFDFAQPASPPNSDRSSPTETDDMVSETEAFEETVRRKEKFVMESALGAKCNIIGKDSSSSNSFISMQDSCRLDANSNINQEKHSPSGERSSRDTSRGIVEIEEGLEKVSIDAKQDTSGAMSPPLLPDDSVDFTPVEQQSNGSATVDGSRASRALQFEEDVSPHRSDGSTGLSGETVQSKENEKGRRPPVWRTRPEVKDDGGFASWLPGNISEDGNNFRRGSGSGMEFLQPVGVSTYSDFTPDVKSNYSDQFFPFEEEVFLQEEGLLDPREPMSLRNKGQAFQNRKENFTKWKTAKLVTVRDASVRNAVQVTRVDYRGTVAAMNKTLRAEDTLVLLRWREAAILQGHQRKYAVSHCRRNQSRLQTPDEETDQGRRSRVIVLSFLFNF</sequence>
<feature type="compositionally biased region" description="Acidic residues" evidence="1">
    <location>
        <begin position="684"/>
        <end position="696"/>
    </location>
</feature>
<feature type="compositionally biased region" description="Low complexity" evidence="1">
    <location>
        <begin position="516"/>
        <end position="525"/>
    </location>
</feature>
<feature type="compositionally biased region" description="Basic and acidic residues" evidence="1">
    <location>
        <begin position="162"/>
        <end position="172"/>
    </location>
</feature>
<feature type="compositionally biased region" description="Polar residues" evidence="1">
    <location>
        <begin position="832"/>
        <end position="841"/>
    </location>
</feature>
<evidence type="ECO:0000256" key="1">
    <source>
        <dbReference type="SAM" id="MobiDB-lite"/>
    </source>
</evidence>
<feature type="region of interest" description="Disordered" evidence="1">
    <location>
        <begin position="363"/>
        <end position="489"/>
    </location>
</feature>
<evidence type="ECO:0000313" key="2">
    <source>
        <dbReference type="EMBL" id="PIK58646.1"/>
    </source>
</evidence>
<feature type="region of interest" description="Disordered" evidence="1">
    <location>
        <begin position="662"/>
        <end position="698"/>
    </location>
</feature>
<feature type="compositionally biased region" description="Basic and acidic residues" evidence="1">
    <location>
        <begin position="439"/>
        <end position="453"/>
    </location>
</feature>
<feature type="compositionally biased region" description="Basic and acidic residues" evidence="1">
    <location>
        <begin position="54"/>
        <end position="66"/>
    </location>
</feature>
<gene>
    <name evidence="2" type="ORF">BSL78_04420</name>
</gene>
<organism evidence="2 3">
    <name type="scientific">Stichopus japonicus</name>
    <name type="common">Sea cucumber</name>
    <dbReference type="NCBI Taxonomy" id="307972"/>
    <lineage>
        <taxon>Eukaryota</taxon>
        <taxon>Metazoa</taxon>
        <taxon>Echinodermata</taxon>
        <taxon>Eleutherozoa</taxon>
        <taxon>Echinozoa</taxon>
        <taxon>Holothuroidea</taxon>
        <taxon>Aspidochirotacea</taxon>
        <taxon>Aspidochirotida</taxon>
        <taxon>Stichopodidae</taxon>
        <taxon>Apostichopus</taxon>
    </lineage>
</organism>
<evidence type="ECO:0000313" key="3">
    <source>
        <dbReference type="Proteomes" id="UP000230750"/>
    </source>
</evidence>
<feature type="compositionally biased region" description="Polar residues" evidence="1">
    <location>
        <begin position="106"/>
        <end position="120"/>
    </location>
</feature>
<feature type="region of interest" description="Disordered" evidence="1">
    <location>
        <begin position="777"/>
        <end position="880"/>
    </location>
</feature>
<dbReference type="OrthoDB" id="3247158at2759"/>
<comment type="caution">
    <text evidence="2">The sequence shown here is derived from an EMBL/GenBank/DDBJ whole genome shotgun (WGS) entry which is preliminary data.</text>
</comment>
<reference evidence="2 3" key="1">
    <citation type="journal article" date="2017" name="PLoS Biol.">
        <title>The sea cucumber genome provides insights into morphological evolution and visceral regeneration.</title>
        <authorList>
            <person name="Zhang X."/>
            <person name="Sun L."/>
            <person name="Yuan J."/>
            <person name="Sun Y."/>
            <person name="Gao Y."/>
            <person name="Zhang L."/>
            <person name="Li S."/>
            <person name="Dai H."/>
            <person name="Hamel J.F."/>
            <person name="Liu C."/>
            <person name="Yu Y."/>
            <person name="Liu S."/>
            <person name="Lin W."/>
            <person name="Guo K."/>
            <person name="Jin S."/>
            <person name="Xu P."/>
            <person name="Storey K.B."/>
            <person name="Huan P."/>
            <person name="Zhang T."/>
            <person name="Zhou Y."/>
            <person name="Zhang J."/>
            <person name="Lin C."/>
            <person name="Li X."/>
            <person name="Xing L."/>
            <person name="Huo D."/>
            <person name="Sun M."/>
            <person name="Wang L."/>
            <person name="Mercier A."/>
            <person name="Li F."/>
            <person name="Yang H."/>
            <person name="Xiang J."/>
        </authorList>
    </citation>
    <scope>NUCLEOTIDE SEQUENCE [LARGE SCALE GENOMIC DNA]</scope>
    <source>
        <strain evidence="2">Shaxun</strain>
        <tissue evidence="2">Muscle</tissue>
    </source>
</reference>
<accession>A0A2G8LEE6</accession>
<feature type="region of interest" description="Disordered" evidence="1">
    <location>
        <begin position="502"/>
        <end position="525"/>
    </location>
</feature>